<evidence type="ECO:0000313" key="3">
    <source>
        <dbReference type="Proteomes" id="UP001595645"/>
    </source>
</evidence>
<dbReference type="PANTHER" id="PTHR33797:SF2">
    <property type="entry name" value="ORGANIC HYDROPEROXIDE RESISTANCE PROTEIN-LIKE"/>
    <property type="match status" value="1"/>
</dbReference>
<dbReference type="InterPro" id="IPR003718">
    <property type="entry name" value="OsmC/Ohr_fam"/>
</dbReference>
<organism evidence="2 3">
    <name type="scientific">Amycolatopsis speibonae</name>
    <dbReference type="NCBI Taxonomy" id="1450224"/>
    <lineage>
        <taxon>Bacteria</taxon>
        <taxon>Bacillati</taxon>
        <taxon>Actinomycetota</taxon>
        <taxon>Actinomycetes</taxon>
        <taxon>Pseudonocardiales</taxon>
        <taxon>Pseudonocardiaceae</taxon>
        <taxon>Amycolatopsis</taxon>
    </lineage>
</organism>
<keyword evidence="3" id="KW-1185">Reference proteome</keyword>
<proteinExistence type="inferred from homology"/>
<dbReference type="Proteomes" id="UP001595645">
    <property type="component" value="Unassembled WGS sequence"/>
</dbReference>
<dbReference type="Gene3D" id="3.30.300.20">
    <property type="match status" value="1"/>
</dbReference>
<dbReference type="RefSeq" id="WP_378246443.1">
    <property type="nucleotide sequence ID" value="NZ_JBHRWK010000102.1"/>
</dbReference>
<dbReference type="EMBL" id="JBHRWK010000102">
    <property type="protein sequence ID" value="MFC3455734.1"/>
    <property type="molecule type" value="Genomic_DNA"/>
</dbReference>
<dbReference type="Pfam" id="PF02566">
    <property type="entry name" value="OsmC"/>
    <property type="match status" value="1"/>
</dbReference>
<protein>
    <submittedName>
        <fullName evidence="2">OsmC family protein</fullName>
    </submittedName>
</protein>
<dbReference type="InterPro" id="IPR019953">
    <property type="entry name" value="OHR"/>
</dbReference>
<gene>
    <name evidence="2" type="ORF">ACFOSH_40415</name>
</gene>
<name>A0ABV7P9I6_9PSEU</name>
<sequence>MPKSFGGAGDGTNPEQLFAAGWASCFVGAVRGVAGVKKVALNDLAVVAEVTLHHDTAAGEFQHRGHAGRDRRLTPREWQVGLERHLPLTTRFA</sequence>
<reference evidence="3" key="1">
    <citation type="journal article" date="2019" name="Int. J. Syst. Evol. Microbiol.">
        <title>The Global Catalogue of Microorganisms (GCM) 10K type strain sequencing project: providing services to taxonomists for standard genome sequencing and annotation.</title>
        <authorList>
            <consortium name="The Broad Institute Genomics Platform"/>
            <consortium name="The Broad Institute Genome Sequencing Center for Infectious Disease"/>
            <person name="Wu L."/>
            <person name="Ma J."/>
        </authorList>
    </citation>
    <scope>NUCLEOTIDE SEQUENCE [LARGE SCALE GENOMIC DNA]</scope>
    <source>
        <strain evidence="3">CGMCC 4.7676</strain>
    </source>
</reference>
<comment type="caution">
    <text evidence="2">The sequence shown here is derived from an EMBL/GenBank/DDBJ whole genome shotgun (WGS) entry which is preliminary data.</text>
</comment>
<dbReference type="InterPro" id="IPR036102">
    <property type="entry name" value="OsmC/Ohrsf"/>
</dbReference>
<evidence type="ECO:0000313" key="2">
    <source>
        <dbReference type="EMBL" id="MFC3455734.1"/>
    </source>
</evidence>
<evidence type="ECO:0000256" key="1">
    <source>
        <dbReference type="ARBA" id="ARBA00007378"/>
    </source>
</evidence>
<dbReference type="InterPro" id="IPR015946">
    <property type="entry name" value="KH_dom-like_a/b"/>
</dbReference>
<dbReference type="SUPFAM" id="SSF82784">
    <property type="entry name" value="OsmC-like"/>
    <property type="match status" value="1"/>
</dbReference>
<dbReference type="PANTHER" id="PTHR33797">
    <property type="entry name" value="ORGANIC HYDROPEROXIDE RESISTANCE PROTEIN-LIKE"/>
    <property type="match status" value="1"/>
</dbReference>
<accession>A0ABV7P9I6</accession>
<comment type="similarity">
    <text evidence="1">Belongs to the OsmC/Ohr family.</text>
</comment>